<keyword evidence="1" id="KW-0614">Plasmid</keyword>
<sequence>MSELGKQIAELDDQWKHACDVATASIGQPDRAENVAYRDELATQLAQLKARAGSDVRR</sequence>
<accession>A0A6N4V458</accession>
<dbReference type="RefSeq" id="WP_170309467.1">
    <property type="nucleotide sequence ID" value="NZ_AP022566.1"/>
</dbReference>
<geneLocation type="plasmid" evidence="1 2">
    <name>pJCM12272</name>
</geneLocation>
<organism evidence="1 2">
    <name type="scientific">Mycolicibacterium alvei</name>
    <dbReference type="NCBI Taxonomy" id="67081"/>
    <lineage>
        <taxon>Bacteria</taxon>
        <taxon>Bacillati</taxon>
        <taxon>Actinomycetota</taxon>
        <taxon>Actinomycetes</taxon>
        <taxon>Mycobacteriales</taxon>
        <taxon>Mycobacteriaceae</taxon>
        <taxon>Mycolicibacterium</taxon>
    </lineage>
</organism>
<dbReference type="Proteomes" id="UP000466906">
    <property type="component" value="Plasmid pJCM12272"/>
</dbReference>
<gene>
    <name evidence="1" type="ORF">MALV_56570</name>
</gene>
<name>A0A6N4V458_9MYCO</name>
<keyword evidence="2" id="KW-1185">Reference proteome</keyword>
<dbReference type="AlphaFoldDB" id="A0A6N4V458"/>
<reference evidence="1 2" key="1">
    <citation type="journal article" date="2019" name="Emerg. Microbes Infect.">
        <title>Comprehensive subspecies identification of 175 nontuberculous mycobacteria species based on 7547 genomic profiles.</title>
        <authorList>
            <person name="Matsumoto Y."/>
            <person name="Kinjo T."/>
            <person name="Motooka D."/>
            <person name="Nabeya D."/>
            <person name="Jung N."/>
            <person name="Uechi K."/>
            <person name="Horii T."/>
            <person name="Iida T."/>
            <person name="Fujita J."/>
            <person name="Nakamura S."/>
        </authorList>
    </citation>
    <scope>NUCLEOTIDE SEQUENCE [LARGE SCALE GENOMIC DNA]</scope>
    <source>
        <strain evidence="1 2">JCM 12272</strain>
        <plasmid evidence="1">pJCM12272</plasmid>
    </source>
</reference>
<dbReference type="KEGG" id="malv:MALV_56570"/>
<evidence type="ECO:0000313" key="2">
    <source>
        <dbReference type="Proteomes" id="UP000466906"/>
    </source>
</evidence>
<dbReference type="Pfam" id="PF24260">
    <property type="entry name" value="DUF7461"/>
    <property type="match status" value="1"/>
</dbReference>
<evidence type="ECO:0000313" key="1">
    <source>
        <dbReference type="EMBL" id="BBX30532.1"/>
    </source>
</evidence>
<proteinExistence type="predicted"/>
<dbReference type="EMBL" id="AP022566">
    <property type="protein sequence ID" value="BBX30532.1"/>
    <property type="molecule type" value="Genomic_DNA"/>
</dbReference>
<protein>
    <submittedName>
        <fullName evidence="1">Uncharacterized protein</fullName>
    </submittedName>
</protein>
<dbReference type="InterPro" id="IPR055884">
    <property type="entry name" value="DUF7461"/>
</dbReference>